<name>A0A2J6RI09_HYAVF</name>
<dbReference type="Proteomes" id="UP000235786">
    <property type="component" value="Unassembled WGS sequence"/>
</dbReference>
<protein>
    <submittedName>
        <fullName evidence="1">Uncharacterized protein</fullName>
    </submittedName>
</protein>
<proteinExistence type="predicted"/>
<dbReference type="EMBL" id="KZ613948">
    <property type="protein sequence ID" value="PMD38137.1"/>
    <property type="molecule type" value="Genomic_DNA"/>
</dbReference>
<dbReference type="AlphaFoldDB" id="A0A2J6RI09"/>
<accession>A0A2J6RI09</accession>
<sequence>MESFQVLIGHGDLARARQFARNYLEAQKACYGEDADEIGRWRGRIIQPMTYREEHFSEKWWNPMDRILSG</sequence>
<reference evidence="1 2" key="1">
    <citation type="submission" date="2016-04" db="EMBL/GenBank/DDBJ databases">
        <title>A degradative enzymes factory behind the ericoid mycorrhizal symbiosis.</title>
        <authorList>
            <consortium name="DOE Joint Genome Institute"/>
            <person name="Martino E."/>
            <person name="Morin E."/>
            <person name="Grelet G."/>
            <person name="Kuo A."/>
            <person name="Kohler A."/>
            <person name="Daghino S."/>
            <person name="Barry K."/>
            <person name="Choi C."/>
            <person name="Cichocki N."/>
            <person name="Clum A."/>
            <person name="Copeland A."/>
            <person name="Hainaut M."/>
            <person name="Haridas S."/>
            <person name="Labutti K."/>
            <person name="Lindquist E."/>
            <person name="Lipzen A."/>
            <person name="Khouja H.-R."/>
            <person name="Murat C."/>
            <person name="Ohm R."/>
            <person name="Olson A."/>
            <person name="Spatafora J."/>
            <person name="Veneault-Fourrey C."/>
            <person name="Henrissat B."/>
            <person name="Grigoriev I."/>
            <person name="Martin F."/>
            <person name="Perotto S."/>
        </authorList>
    </citation>
    <scope>NUCLEOTIDE SEQUENCE [LARGE SCALE GENOMIC DNA]</scope>
    <source>
        <strain evidence="1 2">F</strain>
    </source>
</reference>
<evidence type="ECO:0000313" key="1">
    <source>
        <dbReference type="EMBL" id="PMD38137.1"/>
    </source>
</evidence>
<gene>
    <name evidence="1" type="ORF">L207DRAFT_62281</name>
</gene>
<evidence type="ECO:0000313" key="2">
    <source>
        <dbReference type="Proteomes" id="UP000235786"/>
    </source>
</evidence>
<keyword evidence="2" id="KW-1185">Reference proteome</keyword>
<organism evidence="1 2">
    <name type="scientific">Hyaloscypha variabilis (strain UAMH 11265 / GT02V1 / F)</name>
    <name type="common">Meliniomyces variabilis</name>
    <dbReference type="NCBI Taxonomy" id="1149755"/>
    <lineage>
        <taxon>Eukaryota</taxon>
        <taxon>Fungi</taxon>
        <taxon>Dikarya</taxon>
        <taxon>Ascomycota</taxon>
        <taxon>Pezizomycotina</taxon>
        <taxon>Leotiomycetes</taxon>
        <taxon>Helotiales</taxon>
        <taxon>Hyaloscyphaceae</taxon>
        <taxon>Hyaloscypha</taxon>
        <taxon>Hyaloscypha variabilis</taxon>
    </lineage>
</organism>